<dbReference type="HAMAP" id="MF_01477">
    <property type="entry name" value="Iojap_RsfS"/>
    <property type="match status" value="1"/>
</dbReference>
<comment type="caution">
    <text evidence="3">The sequence shown here is derived from an EMBL/GenBank/DDBJ whole genome shotgun (WGS) entry which is preliminary data.</text>
</comment>
<dbReference type="STRING" id="411461.DORFOR_01563"/>
<dbReference type="GO" id="GO:0090071">
    <property type="term" value="P:negative regulation of ribosome biogenesis"/>
    <property type="evidence" value="ECO:0007669"/>
    <property type="project" value="UniProtKB-UniRule"/>
</dbReference>
<comment type="similarity">
    <text evidence="1 2">Belongs to the Iojap/RsfS family.</text>
</comment>
<reference evidence="3 4" key="2">
    <citation type="submission" date="2007-10" db="EMBL/GenBank/DDBJ databases">
        <authorList>
            <person name="Fulton L."/>
            <person name="Clifton S."/>
            <person name="Fulton B."/>
            <person name="Xu J."/>
            <person name="Minx P."/>
            <person name="Pepin K.H."/>
            <person name="Johnson M."/>
            <person name="Thiruvilangam P."/>
            <person name="Bhonagiri V."/>
            <person name="Nash W.E."/>
            <person name="Wang C."/>
            <person name="Mardis E.R."/>
            <person name="Wilson R.K."/>
        </authorList>
    </citation>
    <scope>NUCLEOTIDE SEQUENCE [LARGE SCALE GENOMIC DNA]</scope>
    <source>
        <strain evidence="3 4">ATCC 27755</strain>
    </source>
</reference>
<name>B0G5M2_9FIRM</name>
<evidence type="ECO:0000256" key="1">
    <source>
        <dbReference type="ARBA" id="ARBA00010574"/>
    </source>
</evidence>
<dbReference type="EMBL" id="AAXA02000013">
    <property type="protein sequence ID" value="EDR47072.1"/>
    <property type="molecule type" value="Genomic_DNA"/>
</dbReference>
<reference evidence="3 4" key="1">
    <citation type="submission" date="2007-10" db="EMBL/GenBank/DDBJ databases">
        <title>Draft genome sequence of Dorea formicigenerans(ATCC 27755).</title>
        <authorList>
            <person name="Sudarsanam P."/>
            <person name="Ley R."/>
            <person name="Guruge J."/>
            <person name="Turnbaugh P.J."/>
            <person name="Mahowald M."/>
            <person name="Liep D."/>
            <person name="Gordon J."/>
        </authorList>
    </citation>
    <scope>NUCLEOTIDE SEQUENCE [LARGE SCALE GENOMIC DNA]</scope>
    <source>
        <strain evidence="3 4">ATCC 27755</strain>
    </source>
</reference>
<comment type="function">
    <text evidence="2">Functions as a ribosomal silencing factor. Interacts with ribosomal protein uL14 (rplN), blocking formation of intersubunit bridge B8. Prevents association of the 30S and 50S ribosomal subunits and the formation of functional ribosomes, thus repressing translation.</text>
</comment>
<proteinExistence type="inferred from homology"/>
<sequence>MRWAMASTIGDGQQNHSHSCKFKITGGDRMNQALEMARVAYQALDEKKGEDIRVIDISGISVIGDYFVITNGTSDSQVRALVDNVEEKMHKAGYELKEQEGNNSGTWVLLDYGDIIIHIFDRENRPFYNLERIWSDGKDVEMNELS</sequence>
<dbReference type="PANTHER" id="PTHR21043:SF0">
    <property type="entry name" value="MITOCHONDRIAL ASSEMBLY OF RIBOSOMAL LARGE SUBUNIT PROTEIN 1"/>
    <property type="match status" value="1"/>
</dbReference>
<evidence type="ECO:0000313" key="4">
    <source>
        <dbReference type="Proteomes" id="UP000005359"/>
    </source>
</evidence>
<dbReference type="AlphaFoldDB" id="B0G5M2"/>
<dbReference type="Gene3D" id="3.30.460.10">
    <property type="entry name" value="Beta Polymerase, domain 2"/>
    <property type="match status" value="1"/>
</dbReference>
<dbReference type="PaxDb" id="411461-DORFOR_01563"/>
<dbReference type="GO" id="GO:0043023">
    <property type="term" value="F:ribosomal large subunit binding"/>
    <property type="evidence" value="ECO:0007669"/>
    <property type="project" value="TreeGrafter"/>
</dbReference>
<evidence type="ECO:0000256" key="2">
    <source>
        <dbReference type="HAMAP-Rule" id="MF_01477"/>
    </source>
</evidence>
<accession>B0G5M2</accession>
<dbReference type="Proteomes" id="UP000005359">
    <property type="component" value="Unassembled WGS sequence"/>
</dbReference>
<dbReference type="InterPro" id="IPR004394">
    <property type="entry name" value="Iojap/RsfS/C7orf30"/>
</dbReference>
<dbReference type="GO" id="GO:0005737">
    <property type="term" value="C:cytoplasm"/>
    <property type="evidence" value="ECO:0007669"/>
    <property type="project" value="UniProtKB-SubCell"/>
</dbReference>
<comment type="subunit">
    <text evidence="2">Interacts with ribosomal protein uL14 (rplN).</text>
</comment>
<protein>
    <recommendedName>
        <fullName evidence="2">Ribosomal silencing factor RsfS</fullName>
    </recommendedName>
</protein>
<dbReference type="Pfam" id="PF02410">
    <property type="entry name" value="RsfS"/>
    <property type="match status" value="1"/>
</dbReference>
<dbReference type="GO" id="GO:0017148">
    <property type="term" value="P:negative regulation of translation"/>
    <property type="evidence" value="ECO:0007669"/>
    <property type="project" value="UniProtKB-UniRule"/>
</dbReference>
<dbReference type="GO" id="GO:0042256">
    <property type="term" value="P:cytosolic ribosome assembly"/>
    <property type="evidence" value="ECO:0007669"/>
    <property type="project" value="UniProtKB-UniRule"/>
</dbReference>
<evidence type="ECO:0000313" key="3">
    <source>
        <dbReference type="EMBL" id="EDR47072.1"/>
    </source>
</evidence>
<dbReference type="InterPro" id="IPR043519">
    <property type="entry name" value="NT_sf"/>
</dbReference>
<gene>
    <name evidence="2" type="primary">rsfS</name>
    <name evidence="3" type="ORF">DORFOR_01563</name>
</gene>
<dbReference type="PANTHER" id="PTHR21043">
    <property type="entry name" value="IOJAP SUPERFAMILY ORTHOLOG"/>
    <property type="match status" value="1"/>
</dbReference>
<organism evidence="3 4">
    <name type="scientific">Dorea formicigenerans ATCC 27755</name>
    <dbReference type="NCBI Taxonomy" id="411461"/>
    <lineage>
        <taxon>Bacteria</taxon>
        <taxon>Bacillati</taxon>
        <taxon>Bacillota</taxon>
        <taxon>Clostridia</taxon>
        <taxon>Lachnospirales</taxon>
        <taxon>Lachnospiraceae</taxon>
        <taxon>Dorea</taxon>
    </lineage>
</organism>
<keyword evidence="2" id="KW-0810">Translation regulation</keyword>
<keyword evidence="2" id="KW-0963">Cytoplasm</keyword>
<dbReference type="NCBIfam" id="TIGR00090">
    <property type="entry name" value="rsfS_iojap_ybeB"/>
    <property type="match status" value="1"/>
</dbReference>
<dbReference type="SUPFAM" id="SSF81301">
    <property type="entry name" value="Nucleotidyltransferase"/>
    <property type="match status" value="1"/>
</dbReference>
<dbReference type="eggNOG" id="COG0799">
    <property type="taxonomic scope" value="Bacteria"/>
</dbReference>
<keyword evidence="2" id="KW-0678">Repressor</keyword>
<comment type="subcellular location">
    <subcellularLocation>
        <location evidence="2">Cytoplasm</location>
    </subcellularLocation>
</comment>